<evidence type="ECO:0000256" key="2">
    <source>
        <dbReference type="ARBA" id="ARBA00022475"/>
    </source>
</evidence>
<dbReference type="Proteomes" id="UP001193081">
    <property type="component" value="Unassembled WGS sequence"/>
</dbReference>
<feature type="transmembrane region" description="Helical" evidence="9">
    <location>
        <begin position="262"/>
        <end position="281"/>
    </location>
</feature>
<feature type="transmembrane region" description="Helical" evidence="9">
    <location>
        <begin position="220"/>
        <end position="242"/>
    </location>
</feature>
<dbReference type="InterPro" id="IPR011712">
    <property type="entry name" value="Sig_transdc_His_kin_sub3_dim/P"/>
</dbReference>
<evidence type="ECO:0000259" key="10">
    <source>
        <dbReference type="SMART" id="SM00387"/>
    </source>
</evidence>
<evidence type="ECO:0000256" key="5">
    <source>
        <dbReference type="ARBA" id="ARBA00022777"/>
    </source>
</evidence>
<protein>
    <recommendedName>
        <fullName evidence="10">Histidine kinase/HSP90-like ATPase domain-containing protein</fullName>
    </recommendedName>
</protein>
<evidence type="ECO:0000256" key="6">
    <source>
        <dbReference type="ARBA" id="ARBA00022989"/>
    </source>
</evidence>
<dbReference type="Gene3D" id="3.30.450.40">
    <property type="match status" value="1"/>
</dbReference>
<dbReference type="Gene3D" id="1.20.5.1930">
    <property type="match status" value="1"/>
</dbReference>
<evidence type="ECO:0000256" key="8">
    <source>
        <dbReference type="ARBA" id="ARBA00023136"/>
    </source>
</evidence>
<dbReference type="Pfam" id="PF02518">
    <property type="entry name" value="HATPase_c"/>
    <property type="match status" value="1"/>
</dbReference>
<proteinExistence type="predicted"/>
<evidence type="ECO:0000256" key="4">
    <source>
        <dbReference type="ARBA" id="ARBA00022692"/>
    </source>
</evidence>
<evidence type="ECO:0000256" key="3">
    <source>
        <dbReference type="ARBA" id="ARBA00022679"/>
    </source>
</evidence>
<feature type="transmembrane region" description="Helical" evidence="9">
    <location>
        <begin position="87"/>
        <end position="109"/>
    </location>
</feature>
<keyword evidence="7" id="KW-0902">Two-component regulatory system</keyword>
<dbReference type="PANTHER" id="PTHR24421:SF37">
    <property type="entry name" value="SENSOR HISTIDINE KINASE NARS"/>
    <property type="match status" value="1"/>
</dbReference>
<dbReference type="SUPFAM" id="SSF55874">
    <property type="entry name" value="ATPase domain of HSP90 chaperone/DNA topoisomerase II/histidine kinase"/>
    <property type="match status" value="1"/>
</dbReference>
<sequence length="705" mass="77719">MHSRNITALQGRSLSLAMAWAGWLGVVPLAISLTLAGIPARRNELTASPWIAPSMGAILALEIGLALVFFVTALLVTWKRPQEPMALVLAMTLILLGAVETSLTNALILPEHSTSAHIWHWPVLVLRSLEMIFALILLYVFPDGRFVPQWTRPLAVIWIGANVAWLLRPDLPFNTIYGPTWRATPVASLLVGVGWFSTGIIALTLRYLRIDDPIQRRQTWWVAAGLIAAVLGGIGYYGLQVIHFGLGISLLGEAYWVGRPALQALGMALLPLCLAVAILRYRLFDLEIIVNRALVHGTLTLFVIATYIGIVTILSTVFHDEGSLLFSLVATGIIAVLFQPLRHWLQNQVDRLIYGARHEPYKVLTSLGQQLEQTLEPEAMLTTIVRTVATTLKLPYVAIAQQRPDGSPDEILAAYRLAASDEANDNFPARQYFAMIHHGQVLGQLIVAPRSGEQSFRTDELRLLSDLARQAGSALHNLQLTRDLQRSRERIISAREEERRRIRRDLHDGIGPTLASVAQRIGLATTLMPHDTERSQQLLGELEDQVRVLVTDIRRLAYTLRPPILDQYGMSEAIRIETERIAATNVNLCFEAPSSLPSLSAAVETTLYRIAVEAVTNVIRHAGATTCTLRISLVVSEPTEHLQQPPHWLHLSIEDDGCGMHANSLVGVGLRSMHERAEEIGGKLTVTSQPGAGTAIHAIVPLLRP</sequence>
<feature type="transmembrane region" description="Helical" evidence="9">
    <location>
        <begin position="121"/>
        <end position="141"/>
    </location>
</feature>
<dbReference type="InterPro" id="IPR003594">
    <property type="entry name" value="HATPase_dom"/>
</dbReference>
<keyword evidence="2" id="KW-1003">Cell membrane</keyword>
<evidence type="ECO:0000256" key="7">
    <source>
        <dbReference type="ARBA" id="ARBA00023012"/>
    </source>
</evidence>
<accession>A0ABS4DCS2</accession>
<dbReference type="RefSeq" id="WP_135479463.1">
    <property type="nucleotide sequence ID" value="NZ_SIJK02000030.1"/>
</dbReference>
<dbReference type="PANTHER" id="PTHR24421">
    <property type="entry name" value="NITRATE/NITRITE SENSOR PROTEIN NARX-RELATED"/>
    <property type="match status" value="1"/>
</dbReference>
<feature type="transmembrane region" description="Helical" evidence="9">
    <location>
        <begin position="20"/>
        <end position="38"/>
    </location>
</feature>
<organism evidence="11 12">
    <name type="scientific">Candidatus Chloroploca mongolica</name>
    <dbReference type="NCBI Taxonomy" id="2528176"/>
    <lineage>
        <taxon>Bacteria</taxon>
        <taxon>Bacillati</taxon>
        <taxon>Chloroflexota</taxon>
        <taxon>Chloroflexia</taxon>
        <taxon>Chloroflexales</taxon>
        <taxon>Chloroflexineae</taxon>
        <taxon>Oscillochloridaceae</taxon>
        <taxon>Candidatus Chloroploca</taxon>
    </lineage>
</organism>
<feature type="transmembrane region" description="Helical" evidence="9">
    <location>
        <begin position="187"/>
        <end position="208"/>
    </location>
</feature>
<feature type="domain" description="Histidine kinase/HSP90-like ATPase" evidence="10">
    <location>
        <begin position="602"/>
        <end position="704"/>
    </location>
</feature>
<keyword evidence="3" id="KW-0808">Transferase</keyword>
<name>A0ABS4DCS2_9CHLR</name>
<keyword evidence="12" id="KW-1185">Reference proteome</keyword>
<dbReference type="Gene3D" id="3.30.565.10">
    <property type="entry name" value="Histidine kinase-like ATPase, C-terminal domain"/>
    <property type="match status" value="1"/>
</dbReference>
<dbReference type="InterPro" id="IPR050482">
    <property type="entry name" value="Sensor_HK_TwoCompSys"/>
</dbReference>
<evidence type="ECO:0000256" key="9">
    <source>
        <dbReference type="SAM" id="Phobius"/>
    </source>
</evidence>
<evidence type="ECO:0000313" key="11">
    <source>
        <dbReference type="EMBL" id="MBP1467251.1"/>
    </source>
</evidence>
<reference evidence="11 12" key="1">
    <citation type="submission" date="2021-03" db="EMBL/GenBank/DDBJ databases">
        <authorList>
            <person name="Grouzdev D.S."/>
        </authorList>
    </citation>
    <scope>NUCLEOTIDE SEQUENCE [LARGE SCALE GENOMIC DNA]</scope>
    <source>
        <strain evidence="11 12">M50-1</strain>
    </source>
</reference>
<gene>
    <name evidence="11" type="ORF">EYB53_016175</name>
</gene>
<dbReference type="InterPro" id="IPR029016">
    <property type="entry name" value="GAF-like_dom_sf"/>
</dbReference>
<feature type="transmembrane region" description="Helical" evidence="9">
    <location>
        <begin position="50"/>
        <end position="75"/>
    </location>
</feature>
<keyword evidence="6 9" id="KW-1133">Transmembrane helix</keyword>
<comment type="subcellular location">
    <subcellularLocation>
        <location evidence="1">Cell membrane</location>
        <topology evidence="1">Multi-pass membrane protein</topology>
    </subcellularLocation>
</comment>
<dbReference type="SMART" id="SM00387">
    <property type="entry name" value="HATPase_c"/>
    <property type="match status" value="1"/>
</dbReference>
<evidence type="ECO:0000256" key="1">
    <source>
        <dbReference type="ARBA" id="ARBA00004651"/>
    </source>
</evidence>
<keyword evidence="4 9" id="KW-0812">Transmembrane</keyword>
<keyword evidence="8 9" id="KW-0472">Membrane</keyword>
<dbReference type="InterPro" id="IPR036890">
    <property type="entry name" value="HATPase_C_sf"/>
</dbReference>
<evidence type="ECO:0000313" key="12">
    <source>
        <dbReference type="Proteomes" id="UP001193081"/>
    </source>
</evidence>
<dbReference type="SUPFAM" id="SSF55781">
    <property type="entry name" value="GAF domain-like"/>
    <property type="match status" value="1"/>
</dbReference>
<comment type="caution">
    <text evidence="11">The sequence shown here is derived from an EMBL/GenBank/DDBJ whole genome shotgun (WGS) entry which is preliminary data.</text>
</comment>
<dbReference type="CDD" id="cd16917">
    <property type="entry name" value="HATPase_UhpB-NarQ-NarX-like"/>
    <property type="match status" value="1"/>
</dbReference>
<keyword evidence="5" id="KW-0418">Kinase</keyword>
<feature type="transmembrane region" description="Helical" evidence="9">
    <location>
        <begin position="293"/>
        <end position="318"/>
    </location>
</feature>
<feature type="transmembrane region" description="Helical" evidence="9">
    <location>
        <begin position="150"/>
        <end position="167"/>
    </location>
</feature>
<dbReference type="EMBL" id="SIJK02000030">
    <property type="protein sequence ID" value="MBP1467251.1"/>
    <property type="molecule type" value="Genomic_DNA"/>
</dbReference>
<dbReference type="Pfam" id="PF07730">
    <property type="entry name" value="HisKA_3"/>
    <property type="match status" value="1"/>
</dbReference>